<sequence>HFVNKREFFHLLSLFYYRYNVRWYVAPVHAQKLILFILQRSGKAVVLNFGNIFVVSLECFAMVIIIIYHIIF</sequence>
<evidence type="ECO:0000256" key="3">
    <source>
        <dbReference type="ARBA" id="ARBA00022692"/>
    </source>
</evidence>
<evidence type="ECO:0000256" key="6">
    <source>
        <dbReference type="ARBA" id="ARBA00023136"/>
    </source>
</evidence>
<proteinExistence type="predicted"/>
<dbReference type="GO" id="GO:0004984">
    <property type="term" value="F:olfactory receptor activity"/>
    <property type="evidence" value="ECO:0007669"/>
    <property type="project" value="InterPro"/>
</dbReference>
<dbReference type="Proteomes" id="UP000075809">
    <property type="component" value="Unassembled WGS sequence"/>
</dbReference>
<dbReference type="GO" id="GO:0007165">
    <property type="term" value="P:signal transduction"/>
    <property type="evidence" value="ECO:0007669"/>
    <property type="project" value="UniProtKB-KW"/>
</dbReference>
<accession>A0A151XF43</accession>
<feature type="non-terminal residue" evidence="10">
    <location>
        <position position="1"/>
    </location>
</feature>
<evidence type="ECO:0000256" key="4">
    <source>
        <dbReference type="ARBA" id="ARBA00022725"/>
    </source>
</evidence>
<evidence type="ECO:0000256" key="8">
    <source>
        <dbReference type="ARBA" id="ARBA00023224"/>
    </source>
</evidence>
<evidence type="ECO:0000313" key="10">
    <source>
        <dbReference type="EMBL" id="KYQ59012.1"/>
    </source>
</evidence>
<evidence type="ECO:0000256" key="2">
    <source>
        <dbReference type="ARBA" id="ARBA00022606"/>
    </source>
</evidence>
<evidence type="ECO:0000256" key="1">
    <source>
        <dbReference type="ARBA" id="ARBA00004141"/>
    </source>
</evidence>
<keyword evidence="6 9" id="KW-0472">Membrane</keyword>
<keyword evidence="2" id="KW-0716">Sensory transduction</keyword>
<dbReference type="GO" id="GO:0005549">
    <property type="term" value="F:odorant binding"/>
    <property type="evidence" value="ECO:0007669"/>
    <property type="project" value="InterPro"/>
</dbReference>
<keyword evidence="11" id="KW-1185">Reference proteome</keyword>
<gene>
    <name evidence="10" type="ORF">ALC60_01974</name>
</gene>
<keyword evidence="4" id="KW-0552">Olfaction</keyword>
<keyword evidence="5 9" id="KW-1133">Transmembrane helix</keyword>
<dbReference type="EMBL" id="KQ982201">
    <property type="protein sequence ID" value="KYQ59012.1"/>
    <property type="molecule type" value="Genomic_DNA"/>
</dbReference>
<keyword evidence="8" id="KW-0807">Transducer</keyword>
<dbReference type="STRING" id="64791.A0A151XF43"/>
<comment type="subcellular location">
    <subcellularLocation>
        <location evidence="1">Membrane</location>
        <topology evidence="1">Multi-pass membrane protein</topology>
    </subcellularLocation>
</comment>
<protein>
    <submittedName>
        <fullName evidence="10">Uncharacterized protein</fullName>
    </submittedName>
</protein>
<dbReference type="GO" id="GO:0016020">
    <property type="term" value="C:membrane"/>
    <property type="evidence" value="ECO:0007669"/>
    <property type="project" value="UniProtKB-SubCell"/>
</dbReference>
<reference evidence="10 11" key="1">
    <citation type="submission" date="2015-09" db="EMBL/GenBank/DDBJ databases">
        <title>Trachymyrmex zeteki WGS genome.</title>
        <authorList>
            <person name="Nygaard S."/>
            <person name="Hu H."/>
            <person name="Boomsma J."/>
            <person name="Zhang G."/>
        </authorList>
    </citation>
    <scope>NUCLEOTIDE SEQUENCE [LARGE SCALE GENOMIC DNA]</scope>
    <source>
        <strain evidence="10">Tzet28-1</strain>
        <tissue evidence="10">Whole body</tissue>
    </source>
</reference>
<keyword evidence="7" id="KW-0675">Receptor</keyword>
<dbReference type="Pfam" id="PF02949">
    <property type="entry name" value="7tm_6"/>
    <property type="match status" value="1"/>
</dbReference>
<dbReference type="AlphaFoldDB" id="A0A151XF43"/>
<organism evidence="10 11">
    <name type="scientific">Mycetomoellerius zeteki</name>
    <dbReference type="NCBI Taxonomy" id="64791"/>
    <lineage>
        <taxon>Eukaryota</taxon>
        <taxon>Metazoa</taxon>
        <taxon>Ecdysozoa</taxon>
        <taxon>Arthropoda</taxon>
        <taxon>Hexapoda</taxon>
        <taxon>Insecta</taxon>
        <taxon>Pterygota</taxon>
        <taxon>Neoptera</taxon>
        <taxon>Endopterygota</taxon>
        <taxon>Hymenoptera</taxon>
        <taxon>Apocrita</taxon>
        <taxon>Aculeata</taxon>
        <taxon>Formicoidea</taxon>
        <taxon>Formicidae</taxon>
        <taxon>Myrmicinae</taxon>
        <taxon>Mycetomoellerius</taxon>
    </lineage>
</organism>
<evidence type="ECO:0000256" key="9">
    <source>
        <dbReference type="SAM" id="Phobius"/>
    </source>
</evidence>
<name>A0A151XF43_9HYME</name>
<feature type="transmembrane region" description="Helical" evidence="9">
    <location>
        <begin position="45"/>
        <end position="71"/>
    </location>
</feature>
<dbReference type="InterPro" id="IPR004117">
    <property type="entry name" value="7tm6_olfct_rcpt"/>
</dbReference>
<evidence type="ECO:0000256" key="5">
    <source>
        <dbReference type="ARBA" id="ARBA00022989"/>
    </source>
</evidence>
<keyword evidence="3 9" id="KW-0812">Transmembrane</keyword>
<evidence type="ECO:0000256" key="7">
    <source>
        <dbReference type="ARBA" id="ARBA00023170"/>
    </source>
</evidence>
<evidence type="ECO:0000313" key="11">
    <source>
        <dbReference type="Proteomes" id="UP000075809"/>
    </source>
</evidence>